<dbReference type="GO" id="GO:0080049">
    <property type="term" value="F:L-gulono-1,4-lactone dehydrogenase activity"/>
    <property type="evidence" value="ECO:0007669"/>
    <property type="project" value="TreeGrafter"/>
</dbReference>
<accession>A0A1G9KFY7</accession>
<dbReference type="Gene3D" id="3.30.43.10">
    <property type="entry name" value="Uridine Diphospho-n-acetylenolpyruvylglucosamine Reductase, domain 2"/>
    <property type="match status" value="1"/>
</dbReference>
<dbReference type="InterPro" id="IPR016169">
    <property type="entry name" value="FAD-bd_PCMH_sub2"/>
</dbReference>
<dbReference type="InterPro" id="IPR036318">
    <property type="entry name" value="FAD-bd_PCMH-like_sf"/>
</dbReference>
<dbReference type="InterPro" id="IPR010031">
    <property type="entry name" value="FAD_lactone_oxidase-like"/>
</dbReference>
<dbReference type="Gene3D" id="3.30.70.2520">
    <property type="match status" value="1"/>
</dbReference>
<dbReference type="InterPro" id="IPR016171">
    <property type="entry name" value="Vanillyl_alc_oxidase_C-sub2"/>
</dbReference>
<sequence>MQRRTFVKLTSSLAAGSILAPLASWKPNEPLKNWAGNIEYSTTHVSYPQSVAEVQQQVKALSQWRTLGSRHCFNRIADSQHHLVSLQNMKRIVSLDKAAATVTVEGGVNYGELSPYLHEQGFAVHNLASLPHITVVGACTTATHGSGWQNGNLATAATALQVVTPDGSVRTLSAEKDGEAFRGAVVGLGALGAITHITLRLEPTFTMRQYVYEHLPMAQLPDHFEEIMSAGYSVSLFTDWTTDTINEVWIKALEKGGTDFGAQPDFYGAKAATKNLHPIAALSAIHCTDQLGVPGPWYERLPHFKMGFTPSSGEELQAEYFVPRDRAVAAIQAVAKLGNAISPHLFISEIRAIDADDLWMSPCYQQPSIAIHFTWKPDWPAVRKLLPKIEQALAPFHVKPHWGKLFTLAPKTLQSRYPRLADFKDLIHTYDPQGKLHNEFIKTNLFG</sequence>
<evidence type="ECO:0000259" key="3">
    <source>
        <dbReference type="PROSITE" id="PS51387"/>
    </source>
</evidence>
<dbReference type="STRING" id="1075417.SAMN05421823_106142"/>
<dbReference type="Gene3D" id="3.30.70.2530">
    <property type="match status" value="1"/>
</dbReference>
<dbReference type="GO" id="GO:0071949">
    <property type="term" value="F:FAD binding"/>
    <property type="evidence" value="ECO:0007669"/>
    <property type="project" value="InterPro"/>
</dbReference>
<dbReference type="PIRSF" id="PIRSF000136">
    <property type="entry name" value="LGO_GLO"/>
    <property type="match status" value="1"/>
</dbReference>
<dbReference type="AlphaFoldDB" id="A0A1G9KFY7"/>
<name>A0A1G9KFY7_9BACT</name>
<protein>
    <submittedName>
        <fullName evidence="4">Xylitol oxidase</fullName>
    </submittedName>
</protein>
<dbReference type="Pfam" id="PF04030">
    <property type="entry name" value="ALO"/>
    <property type="match status" value="1"/>
</dbReference>
<dbReference type="OrthoDB" id="9800184at2"/>
<dbReference type="InterPro" id="IPR007173">
    <property type="entry name" value="ALO_C"/>
</dbReference>
<keyword evidence="5" id="KW-1185">Reference proteome</keyword>
<evidence type="ECO:0000313" key="5">
    <source>
        <dbReference type="Proteomes" id="UP000198510"/>
    </source>
</evidence>
<evidence type="ECO:0000256" key="2">
    <source>
        <dbReference type="ARBA" id="ARBA00023002"/>
    </source>
</evidence>
<dbReference type="Gene3D" id="1.10.45.10">
    <property type="entry name" value="Vanillyl-alcohol Oxidase, Chain A, domain 4"/>
    <property type="match status" value="1"/>
</dbReference>
<dbReference type="Pfam" id="PF01565">
    <property type="entry name" value="FAD_binding_4"/>
    <property type="match status" value="1"/>
</dbReference>
<feature type="domain" description="FAD-binding PCMH-type" evidence="3">
    <location>
        <begin position="38"/>
        <end position="204"/>
    </location>
</feature>
<dbReference type="InterPro" id="IPR016166">
    <property type="entry name" value="FAD-bd_PCMH"/>
</dbReference>
<evidence type="ECO:0000313" key="4">
    <source>
        <dbReference type="EMBL" id="SDL48315.1"/>
    </source>
</evidence>
<dbReference type="GO" id="GO:0003885">
    <property type="term" value="F:D-arabinono-1,4-lactone oxidase activity"/>
    <property type="evidence" value="ECO:0007669"/>
    <property type="project" value="InterPro"/>
</dbReference>
<dbReference type="InterPro" id="IPR016167">
    <property type="entry name" value="FAD-bd_PCMH_sub1"/>
</dbReference>
<dbReference type="Gene3D" id="3.30.465.10">
    <property type="match status" value="1"/>
</dbReference>
<keyword evidence="1" id="KW-0274">FAD</keyword>
<dbReference type="PROSITE" id="PS51387">
    <property type="entry name" value="FAD_PCMH"/>
    <property type="match status" value="1"/>
</dbReference>
<dbReference type="PANTHER" id="PTHR43762:SF1">
    <property type="entry name" value="D-ARABINONO-1,4-LACTONE OXIDASE"/>
    <property type="match status" value="1"/>
</dbReference>
<dbReference type="EMBL" id="FNFO01000006">
    <property type="protein sequence ID" value="SDL48315.1"/>
    <property type="molecule type" value="Genomic_DNA"/>
</dbReference>
<dbReference type="InterPro" id="IPR006094">
    <property type="entry name" value="Oxid_FAD_bind_N"/>
</dbReference>
<dbReference type="SUPFAM" id="SSF56176">
    <property type="entry name" value="FAD-binding/transporter-associated domain-like"/>
    <property type="match status" value="1"/>
</dbReference>
<proteinExistence type="predicted"/>
<evidence type="ECO:0000256" key="1">
    <source>
        <dbReference type="ARBA" id="ARBA00022827"/>
    </source>
</evidence>
<gene>
    <name evidence="4" type="ORF">SAMN05421823_106142</name>
</gene>
<keyword evidence="2" id="KW-0560">Oxidoreductase</keyword>
<dbReference type="PANTHER" id="PTHR43762">
    <property type="entry name" value="L-GULONOLACTONE OXIDASE"/>
    <property type="match status" value="1"/>
</dbReference>
<keyword evidence="1" id="KW-0285">Flavoprotein</keyword>
<dbReference type="RefSeq" id="WP_089683845.1">
    <property type="nucleotide sequence ID" value="NZ_FNFO01000006.1"/>
</dbReference>
<dbReference type="Proteomes" id="UP000198510">
    <property type="component" value="Unassembled WGS sequence"/>
</dbReference>
<organism evidence="4 5">
    <name type="scientific">Catalinimonas alkaloidigena</name>
    <dbReference type="NCBI Taxonomy" id="1075417"/>
    <lineage>
        <taxon>Bacteria</taxon>
        <taxon>Pseudomonadati</taxon>
        <taxon>Bacteroidota</taxon>
        <taxon>Cytophagia</taxon>
        <taxon>Cytophagales</taxon>
        <taxon>Catalimonadaceae</taxon>
        <taxon>Catalinimonas</taxon>
    </lineage>
</organism>
<dbReference type="GO" id="GO:0016020">
    <property type="term" value="C:membrane"/>
    <property type="evidence" value="ECO:0007669"/>
    <property type="project" value="InterPro"/>
</dbReference>
<reference evidence="4 5" key="1">
    <citation type="submission" date="2016-10" db="EMBL/GenBank/DDBJ databases">
        <authorList>
            <person name="de Groot N.N."/>
        </authorList>
    </citation>
    <scope>NUCLEOTIDE SEQUENCE [LARGE SCALE GENOMIC DNA]</scope>
    <source>
        <strain evidence="4 5">DSM 25186</strain>
    </source>
</reference>